<dbReference type="Gene3D" id="3.30.750.140">
    <property type="match status" value="1"/>
</dbReference>
<keyword evidence="4" id="KW-1185">Reference proteome</keyword>
<organism evidence="3 4">
    <name type="scientific">Bosea psychrotolerans</name>
    <dbReference type="NCBI Taxonomy" id="1871628"/>
    <lineage>
        <taxon>Bacteria</taxon>
        <taxon>Pseudomonadati</taxon>
        <taxon>Pseudomonadota</taxon>
        <taxon>Alphaproteobacteria</taxon>
        <taxon>Hyphomicrobiales</taxon>
        <taxon>Boseaceae</taxon>
        <taxon>Bosea</taxon>
    </lineage>
</organism>
<feature type="domain" description="Flagellar hook-length control protein-like C-terminal" evidence="2">
    <location>
        <begin position="423"/>
        <end position="494"/>
    </location>
</feature>
<feature type="region of interest" description="Disordered" evidence="1">
    <location>
        <begin position="96"/>
        <end position="141"/>
    </location>
</feature>
<evidence type="ECO:0000256" key="1">
    <source>
        <dbReference type="SAM" id="MobiDB-lite"/>
    </source>
</evidence>
<dbReference type="OrthoDB" id="7941698at2"/>
<reference evidence="3 4" key="1">
    <citation type="submission" date="2018-01" db="EMBL/GenBank/DDBJ databases">
        <title>Genomic Encyclopedia of Type Strains, Phase III (KMG-III): the genomes of soil and plant-associated and newly described type strains.</title>
        <authorList>
            <person name="Whitman W."/>
        </authorList>
    </citation>
    <scope>NUCLEOTIDE SEQUENCE [LARGE SCALE GENOMIC DNA]</scope>
    <source>
        <strain evidence="3 4">1131</strain>
    </source>
</reference>
<name>A0A2S4MQ79_9HYPH</name>
<comment type="caution">
    <text evidence="3">The sequence shown here is derived from an EMBL/GenBank/DDBJ whole genome shotgun (WGS) entry which is preliminary data.</text>
</comment>
<proteinExistence type="predicted"/>
<accession>A0A2S4MQ79</accession>
<dbReference type="Proteomes" id="UP000236919">
    <property type="component" value="Unassembled WGS sequence"/>
</dbReference>
<keyword evidence="3" id="KW-0969">Cilium</keyword>
<dbReference type="InterPro" id="IPR021136">
    <property type="entry name" value="Flagellar_hook_control-like_C"/>
</dbReference>
<dbReference type="RefSeq" id="WP_103716467.1">
    <property type="nucleotide sequence ID" value="NZ_PQFZ01000001.1"/>
</dbReference>
<evidence type="ECO:0000259" key="2">
    <source>
        <dbReference type="Pfam" id="PF02120"/>
    </source>
</evidence>
<feature type="compositionally biased region" description="Low complexity" evidence="1">
    <location>
        <begin position="153"/>
        <end position="177"/>
    </location>
</feature>
<protein>
    <submittedName>
        <fullName evidence="3">Flagellar hook-length control protein FliK</fullName>
    </submittedName>
</protein>
<dbReference type="AlphaFoldDB" id="A0A2S4MQ79"/>
<feature type="region of interest" description="Disordered" evidence="1">
    <location>
        <begin position="313"/>
        <end position="332"/>
    </location>
</feature>
<dbReference type="InterPro" id="IPR038610">
    <property type="entry name" value="FliK-like_C_sf"/>
</dbReference>
<evidence type="ECO:0000313" key="3">
    <source>
        <dbReference type="EMBL" id="POR56920.1"/>
    </source>
</evidence>
<feature type="compositionally biased region" description="Low complexity" evidence="1">
    <location>
        <begin position="100"/>
        <end position="132"/>
    </location>
</feature>
<feature type="region of interest" description="Disordered" evidence="1">
    <location>
        <begin position="153"/>
        <end position="178"/>
    </location>
</feature>
<keyword evidence="3" id="KW-0282">Flagellum</keyword>
<dbReference type="Pfam" id="PF02120">
    <property type="entry name" value="Flg_hook"/>
    <property type="match status" value="1"/>
</dbReference>
<gene>
    <name evidence="3" type="ORF">CYD53_101443</name>
</gene>
<dbReference type="EMBL" id="PQFZ01000001">
    <property type="protein sequence ID" value="POR56920.1"/>
    <property type="molecule type" value="Genomic_DNA"/>
</dbReference>
<evidence type="ECO:0000313" key="4">
    <source>
        <dbReference type="Proteomes" id="UP000236919"/>
    </source>
</evidence>
<keyword evidence="3" id="KW-0966">Cell projection</keyword>
<sequence length="509" mass="52509">MNLAQLIQSQNLATLLQALAPAAELAPGQTVEAKLLTLDGNGLATALIGDTRISLVLAGPEAKQAALLPGATLLLRIDAAEEQGGSLRATLIETRPPAPASTAPTTPQSNPQAGQAAAPNPTPAASPATTSPAEPPRVSAPLQPSSLLQVATTADAPRPAAASQPAPSQANAAPSPRTIAGPLLGPVLANQDGLAPLFANLRSISEGSVALTLPKPLLTLIERVLAQAVPVERKPLGAEVLKDAVQRSGLFMESRQAAASQATTSQATSQPVPPQADLKASLVTLRDALAAVIERFVPTPAGKPQAALLLSPQTAGASTATAKPAPPRRDGPLALQPIAEPTLAAGEKPLTIAQTLLEQTDAALDRVTLSQFASLPLDGARSDQNQAPRWLTEIPLAFQSGAAVLPLHIEKEPPRRGPNGVEAPLWRIRFALDVEPMGPLQGVVTLQGRSVGVTLWAEREETSRLLRGAAPGLEAALVDAQFENGAIDIHTGQPRVMQPTAGQFLDRMS</sequence>